<dbReference type="Proteomes" id="UP000801492">
    <property type="component" value="Unassembled WGS sequence"/>
</dbReference>
<accession>A0A8K0DDX1</accession>
<protein>
    <recommendedName>
        <fullName evidence="5">Tetratricopeptide repeat protein 1</fullName>
    </recommendedName>
</protein>
<dbReference type="PROSITE" id="PS50005">
    <property type="entry name" value="TPR"/>
    <property type="match status" value="1"/>
</dbReference>
<feature type="compositionally biased region" description="Basic and acidic residues" evidence="2">
    <location>
        <begin position="98"/>
        <end position="110"/>
    </location>
</feature>
<dbReference type="InterPro" id="IPR011990">
    <property type="entry name" value="TPR-like_helical_dom_sf"/>
</dbReference>
<dbReference type="InterPro" id="IPR019734">
    <property type="entry name" value="TPR_rpt"/>
</dbReference>
<evidence type="ECO:0008006" key="5">
    <source>
        <dbReference type="Google" id="ProtNLM"/>
    </source>
</evidence>
<reference evidence="3" key="1">
    <citation type="submission" date="2019-08" db="EMBL/GenBank/DDBJ databases">
        <title>The genome of the North American firefly Photinus pyralis.</title>
        <authorList>
            <consortium name="Photinus pyralis genome working group"/>
            <person name="Fallon T.R."/>
            <person name="Sander Lower S.E."/>
            <person name="Weng J.-K."/>
        </authorList>
    </citation>
    <scope>NUCLEOTIDE SEQUENCE</scope>
    <source>
        <strain evidence="3">TRF0915ILg1</strain>
        <tissue evidence="3">Whole body</tissue>
    </source>
</reference>
<dbReference type="Pfam" id="PF00515">
    <property type="entry name" value="TPR_1"/>
    <property type="match status" value="1"/>
</dbReference>
<proteinExistence type="predicted"/>
<dbReference type="SMART" id="SM00028">
    <property type="entry name" value="TPR"/>
    <property type="match status" value="3"/>
</dbReference>
<dbReference type="AlphaFoldDB" id="A0A8K0DDX1"/>
<name>A0A8K0DDX1_IGNLU</name>
<dbReference type="EMBL" id="VTPC01001505">
    <property type="protein sequence ID" value="KAF2901757.1"/>
    <property type="molecule type" value="Genomic_DNA"/>
</dbReference>
<dbReference type="SUPFAM" id="SSF48452">
    <property type="entry name" value="TPR-like"/>
    <property type="match status" value="1"/>
</dbReference>
<feature type="region of interest" description="Disordered" evidence="2">
    <location>
        <begin position="25"/>
        <end position="121"/>
    </location>
</feature>
<dbReference type="PROSITE" id="PS50293">
    <property type="entry name" value="TPR_REGION"/>
    <property type="match status" value="1"/>
</dbReference>
<feature type="compositionally biased region" description="Polar residues" evidence="2">
    <location>
        <begin position="26"/>
        <end position="40"/>
    </location>
</feature>
<comment type="caution">
    <text evidence="3">The sequence shown here is derived from an EMBL/GenBank/DDBJ whole genome shotgun (WGS) entry which is preliminary data.</text>
</comment>
<dbReference type="PANTHER" id="PTHR46014">
    <property type="entry name" value="TETRATRICOPEPTIDE REPEAT PROTEIN 1"/>
    <property type="match status" value="1"/>
</dbReference>
<sequence>MSDQNCKEHMPSNEEVINEITKDLENQQINEENTDSQDVLQHNACENPEVEQTDTANNCIPEDFDKSESEDESKENSTNLNDFIDEEQLKQINETLTPEEKQERKSKALELKSQGNSAHKSGNYLESIENYTEALRLCPLEDLSDRSILYCNRAASKLSLDYKKTAIEDCSKAIELNPSYVRAYLRRAKLYEETDKLDESLEDYKKVLEFDPGNPDALKATTRLPPLITERNEKLKTEMFGKLKDIGNMFLKPFGLSTDNFQLNQDPNSGGYSINFKQN</sequence>
<dbReference type="Pfam" id="PF13181">
    <property type="entry name" value="TPR_8"/>
    <property type="match status" value="1"/>
</dbReference>
<evidence type="ECO:0000256" key="2">
    <source>
        <dbReference type="SAM" id="MobiDB-lite"/>
    </source>
</evidence>
<evidence type="ECO:0000256" key="1">
    <source>
        <dbReference type="PROSITE-ProRule" id="PRU00339"/>
    </source>
</evidence>
<dbReference type="Gene3D" id="1.25.40.10">
    <property type="entry name" value="Tetratricopeptide repeat domain"/>
    <property type="match status" value="1"/>
</dbReference>
<dbReference type="InterPro" id="IPR052769">
    <property type="entry name" value="TPR_domain_protein"/>
</dbReference>
<organism evidence="3 4">
    <name type="scientific">Ignelater luminosus</name>
    <name type="common">Cucubano</name>
    <name type="synonym">Pyrophorus luminosus</name>
    <dbReference type="NCBI Taxonomy" id="2038154"/>
    <lineage>
        <taxon>Eukaryota</taxon>
        <taxon>Metazoa</taxon>
        <taxon>Ecdysozoa</taxon>
        <taxon>Arthropoda</taxon>
        <taxon>Hexapoda</taxon>
        <taxon>Insecta</taxon>
        <taxon>Pterygota</taxon>
        <taxon>Neoptera</taxon>
        <taxon>Endopterygota</taxon>
        <taxon>Coleoptera</taxon>
        <taxon>Polyphaga</taxon>
        <taxon>Elateriformia</taxon>
        <taxon>Elateroidea</taxon>
        <taxon>Elateridae</taxon>
        <taxon>Agrypninae</taxon>
        <taxon>Pyrophorini</taxon>
        <taxon>Ignelater</taxon>
    </lineage>
</organism>
<evidence type="ECO:0000313" key="4">
    <source>
        <dbReference type="Proteomes" id="UP000801492"/>
    </source>
</evidence>
<keyword evidence="1" id="KW-0802">TPR repeat</keyword>
<gene>
    <name evidence="3" type="ORF">ILUMI_04435</name>
</gene>
<keyword evidence="4" id="KW-1185">Reference proteome</keyword>
<evidence type="ECO:0000313" key="3">
    <source>
        <dbReference type="EMBL" id="KAF2901757.1"/>
    </source>
</evidence>
<dbReference type="OrthoDB" id="1872379at2759"/>
<dbReference type="PANTHER" id="PTHR46014:SF1">
    <property type="entry name" value="TETRATRICOPEPTIDE REPEAT PROTEIN 1"/>
    <property type="match status" value="1"/>
</dbReference>
<feature type="repeat" description="TPR" evidence="1">
    <location>
        <begin position="181"/>
        <end position="214"/>
    </location>
</feature>